<sequence length="42" mass="4838">MLNAFPFQMRAQLTALTFGHAITFKITHEINFITNLFKSILP</sequence>
<organism evidence="1">
    <name type="scientific">Siphoviridae sp. ctmP19</name>
    <dbReference type="NCBI Taxonomy" id="2825651"/>
    <lineage>
        <taxon>Viruses</taxon>
        <taxon>Duplodnaviria</taxon>
        <taxon>Heunggongvirae</taxon>
        <taxon>Uroviricota</taxon>
        <taxon>Caudoviricetes</taxon>
    </lineage>
</organism>
<accession>A0A8S5PHP3</accession>
<name>A0A8S5PHP3_9CAUD</name>
<reference evidence="1" key="1">
    <citation type="journal article" date="2021" name="Proc. Natl. Acad. Sci. U.S.A.">
        <title>A Catalog of Tens of Thousands of Viruses from Human Metagenomes Reveals Hidden Associations with Chronic Diseases.</title>
        <authorList>
            <person name="Tisza M.J."/>
            <person name="Buck C.B."/>
        </authorList>
    </citation>
    <scope>NUCLEOTIDE SEQUENCE</scope>
    <source>
        <strain evidence="1">CtmP19</strain>
    </source>
</reference>
<evidence type="ECO:0000313" key="1">
    <source>
        <dbReference type="EMBL" id="DAE06458.1"/>
    </source>
</evidence>
<protein>
    <submittedName>
        <fullName evidence="1">Uncharacterized protein</fullName>
    </submittedName>
</protein>
<dbReference type="EMBL" id="BK015438">
    <property type="protein sequence ID" value="DAE06458.1"/>
    <property type="molecule type" value="Genomic_DNA"/>
</dbReference>
<proteinExistence type="predicted"/>